<keyword evidence="9" id="KW-1185">Reference proteome</keyword>
<sequence length="395" mass="40494">MPLALYALTAGAFGIGVTEFVIMGLLLEVSADLNVSISAAGLLISGYALGVVAGAPILSALTGRWSRTTLLIALMVVFTLGNLACALAPDYWSLMAARVLTAFAHASFFGVGSVVATGLVASEKRASAIAIMFTGLTVANILGVPFGTWLGQAFGWRSTFWAVTLVGLVALAIIVTLVPRDDGSSSKEDNGSALAVLARPQVLLGLLTTVLSWVGVFAAFTYIAPILTRITGFSESAVSPILLVFGGGLIAGNLLGGRFADRWLAQSVLGSLALLSLVLFAMGCAVHEEITAVIAIGLFGTAAFATVPPLQMWVLEKAEGAGQGLASSFNIAAFNLGNAIGAGLGGLVIERGPGLGAVIWIAGLVPITAFAVAFTAQRMEHRRTTREAVCDPAAS</sequence>
<feature type="transmembrane region" description="Helical" evidence="6">
    <location>
        <begin position="70"/>
        <end position="89"/>
    </location>
</feature>
<comment type="caution">
    <text evidence="8">The sequence shown here is derived from an EMBL/GenBank/DDBJ whole genome shotgun (WGS) entry which is preliminary data.</text>
</comment>
<keyword evidence="2" id="KW-1003">Cell membrane</keyword>
<name>A0ABW0TD80_9HYPH</name>
<dbReference type="InterPro" id="IPR036259">
    <property type="entry name" value="MFS_trans_sf"/>
</dbReference>
<gene>
    <name evidence="8" type="ORF">ACFPOD_15550</name>
</gene>
<keyword evidence="5 6" id="KW-0472">Membrane</keyword>
<dbReference type="CDD" id="cd17324">
    <property type="entry name" value="MFS_NepI_like"/>
    <property type="match status" value="1"/>
</dbReference>
<dbReference type="SUPFAM" id="SSF103473">
    <property type="entry name" value="MFS general substrate transporter"/>
    <property type="match status" value="1"/>
</dbReference>
<evidence type="ECO:0000313" key="9">
    <source>
        <dbReference type="Proteomes" id="UP001596107"/>
    </source>
</evidence>
<organism evidence="8 9">
    <name type="scientific">Nitratireductor kimnyeongensis</name>
    <dbReference type="NCBI Taxonomy" id="430679"/>
    <lineage>
        <taxon>Bacteria</taxon>
        <taxon>Pseudomonadati</taxon>
        <taxon>Pseudomonadota</taxon>
        <taxon>Alphaproteobacteria</taxon>
        <taxon>Hyphomicrobiales</taxon>
        <taxon>Phyllobacteriaceae</taxon>
        <taxon>Nitratireductor</taxon>
    </lineage>
</organism>
<evidence type="ECO:0000256" key="5">
    <source>
        <dbReference type="ARBA" id="ARBA00023136"/>
    </source>
</evidence>
<dbReference type="InterPro" id="IPR011701">
    <property type="entry name" value="MFS"/>
</dbReference>
<dbReference type="PANTHER" id="PTHR43124">
    <property type="entry name" value="PURINE EFFLUX PUMP PBUE"/>
    <property type="match status" value="1"/>
</dbReference>
<feature type="transmembrane region" description="Helical" evidence="6">
    <location>
        <begin position="128"/>
        <end position="147"/>
    </location>
</feature>
<feature type="transmembrane region" description="Helical" evidence="6">
    <location>
        <begin position="159"/>
        <end position="178"/>
    </location>
</feature>
<feature type="transmembrane region" description="Helical" evidence="6">
    <location>
        <begin position="202"/>
        <end position="225"/>
    </location>
</feature>
<dbReference type="InterPro" id="IPR020846">
    <property type="entry name" value="MFS_dom"/>
</dbReference>
<evidence type="ECO:0000256" key="1">
    <source>
        <dbReference type="ARBA" id="ARBA00004651"/>
    </source>
</evidence>
<feature type="transmembrane region" description="Helical" evidence="6">
    <location>
        <begin position="33"/>
        <end position="58"/>
    </location>
</feature>
<dbReference type="Proteomes" id="UP001596107">
    <property type="component" value="Unassembled WGS sequence"/>
</dbReference>
<dbReference type="RefSeq" id="WP_223021945.1">
    <property type="nucleotide sequence ID" value="NZ_CP078143.1"/>
</dbReference>
<reference evidence="9" key="1">
    <citation type="journal article" date="2019" name="Int. J. Syst. Evol. Microbiol.">
        <title>The Global Catalogue of Microorganisms (GCM) 10K type strain sequencing project: providing services to taxonomists for standard genome sequencing and annotation.</title>
        <authorList>
            <consortium name="The Broad Institute Genomics Platform"/>
            <consortium name="The Broad Institute Genome Sequencing Center for Infectious Disease"/>
            <person name="Wu L."/>
            <person name="Ma J."/>
        </authorList>
    </citation>
    <scope>NUCLEOTIDE SEQUENCE [LARGE SCALE GENOMIC DNA]</scope>
    <source>
        <strain evidence="9">JCM 3366</strain>
    </source>
</reference>
<keyword evidence="3 6" id="KW-0812">Transmembrane</keyword>
<evidence type="ECO:0000256" key="4">
    <source>
        <dbReference type="ARBA" id="ARBA00022989"/>
    </source>
</evidence>
<feature type="transmembrane region" description="Helical" evidence="6">
    <location>
        <begin position="237"/>
        <end position="256"/>
    </location>
</feature>
<evidence type="ECO:0000256" key="2">
    <source>
        <dbReference type="ARBA" id="ARBA00022475"/>
    </source>
</evidence>
<dbReference type="InterPro" id="IPR050189">
    <property type="entry name" value="MFS_Efflux_Transporters"/>
</dbReference>
<dbReference type="PROSITE" id="PS50850">
    <property type="entry name" value="MFS"/>
    <property type="match status" value="1"/>
</dbReference>
<evidence type="ECO:0000256" key="6">
    <source>
        <dbReference type="SAM" id="Phobius"/>
    </source>
</evidence>
<proteinExistence type="predicted"/>
<protein>
    <submittedName>
        <fullName evidence="8">MFS transporter</fullName>
    </submittedName>
</protein>
<evidence type="ECO:0000256" key="3">
    <source>
        <dbReference type="ARBA" id="ARBA00022692"/>
    </source>
</evidence>
<dbReference type="Gene3D" id="1.20.1250.20">
    <property type="entry name" value="MFS general substrate transporter like domains"/>
    <property type="match status" value="1"/>
</dbReference>
<evidence type="ECO:0000313" key="8">
    <source>
        <dbReference type="EMBL" id="MFC5586529.1"/>
    </source>
</evidence>
<feature type="domain" description="Major facilitator superfamily (MFS) profile" evidence="7">
    <location>
        <begin position="4"/>
        <end position="380"/>
    </location>
</feature>
<feature type="transmembrane region" description="Helical" evidence="6">
    <location>
        <begin position="5"/>
        <end position="27"/>
    </location>
</feature>
<accession>A0ABW0TD80</accession>
<dbReference type="PANTHER" id="PTHR43124:SF8">
    <property type="entry name" value="INNER MEMBRANE TRANSPORT PROTEIN YDHP"/>
    <property type="match status" value="1"/>
</dbReference>
<feature type="transmembrane region" description="Helical" evidence="6">
    <location>
        <begin position="95"/>
        <end position="121"/>
    </location>
</feature>
<feature type="transmembrane region" description="Helical" evidence="6">
    <location>
        <begin position="355"/>
        <end position="376"/>
    </location>
</feature>
<feature type="transmembrane region" description="Helical" evidence="6">
    <location>
        <begin position="268"/>
        <end position="286"/>
    </location>
</feature>
<feature type="transmembrane region" description="Helical" evidence="6">
    <location>
        <begin position="327"/>
        <end position="349"/>
    </location>
</feature>
<evidence type="ECO:0000259" key="7">
    <source>
        <dbReference type="PROSITE" id="PS50850"/>
    </source>
</evidence>
<dbReference type="EMBL" id="JBHSNB010000003">
    <property type="protein sequence ID" value="MFC5586529.1"/>
    <property type="molecule type" value="Genomic_DNA"/>
</dbReference>
<feature type="transmembrane region" description="Helical" evidence="6">
    <location>
        <begin position="292"/>
        <end position="315"/>
    </location>
</feature>
<dbReference type="Pfam" id="PF07690">
    <property type="entry name" value="MFS_1"/>
    <property type="match status" value="1"/>
</dbReference>
<keyword evidence="4 6" id="KW-1133">Transmembrane helix</keyword>
<comment type="subcellular location">
    <subcellularLocation>
        <location evidence="1">Cell membrane</location>
        <topology evidence="1">Multi-pass membrane protein</topology>
    </subcellularLocation>
</comment>